<dbReference type="EMBL" id="PJNB01000001">
    <property type="protein sequence ID" value="PKW16664.1"/>
    <property type="molecule type" value="Genomic_DNA"/>
</dbReference>
<gene>
    <name evidence="3" type="ORF">A8926_4518</name>
</gene>
<dbReference type="STRING" id="994479.GCA_000194155_04447"/>
<dbReference type="FunFam" id="3.20.20.100:FF:000004">
    <property type="entry name" value="Oxidoreductase, aldo/keto reductase"/>
    <property type="match status" value="1"/>
</dbReference>
<dbReference type="PANTHER" id="PTHR43364:SF18">
    <property type="entry name" value="OXIDOREDUCTASE"/>
    <property type="match status" value="1"/>
</dbReference>
<name>A0A2N3Y148_SACSN</name>
<dbReference type="SUPFAM" id="SSF51430">
    <property type="entry name" value="NAD(P)-linked oxidoreductase"/>
    <property type="match status" value="1"/>
</dbReference>
<organism evidence="3 4">
    <name type="scientific">Saccharopolyspora spinosa</name>
    <dbReference type="NCBI Taxonomy" id="60894"/>
    <lineage>
        <taxon>Bacteria</taxon>
        <taxon>Bacillati</taxon>
        <taxon>Actinomycetota</taxon>
        <taxon>Actinomycetes</taxon>
        <taxon>Pseudonocardiales</taxon>
        <taxon>Pseudonocardiaceae</taxon>
        <taxon>Saccharopolyspora</taxon>
    </lineage>
</organism>
<dbReference type="GO" id="GO:0005829">
    <property type="term" value="C:cytosol"/>
    <property type="evidence" value="ECO:0007669"/>
    <property type="project" value="UniProtKB-ARBA"/>
</dbReference>
<evidence type="ECO:0000313" key="4">
    <source>
        <dbReference type="Proteomes" id="UP000233786"/>
    </source>
</evidence>
<evidence type="ECO:0000313" key="3">
    <source>
        <dbReference type="EMBL" id="PKW16664.1"/>
    </source>
</evidence>
<dbReference type="RefSeq" id="WP_010309137.1">
    <property type="nucleotide sequence ID" value="NZ_CP061007.1"/>
</dbReference>
<dbReference type="Proteomes" id="UP000233786">
    <property type="component" value="Unassembled WGS sequence"/>
</dbReference>
<dbReference type="OrthoDB" id="9768793at2"/>
<dbReference type="InterPro" id="IPR036812">
    <property type="entry name" value="NAD(P)_OxRdtase_dom_sf"/>
</dbReference>
<proteinExistence type="predicted"/>
<dbReference type="InterPro" id="IPR050523">
    <property type="entry name" value="AKR_Detox_Biosynth"/>
</dbReference>
<dbReference type="GO" id="GO:0016491">
    <property type="term" value="F:oxidoreductase activity"/>
    <property type="evidence" value="ECO:0007669"/>
    <property type="project" value="UniProtKB-KW"/>
</dbReference>
<accession>A0A2N3Y148</accession>
<sequence>MEQRPLGTTGLKVSALGLGTSTWGATTDRDDAAEQLRAFVEVGGTLVDTADVYGGGSAEEIVGQLLGKVVPRDNIVLATKAVAVLDDPDRRQNASREHLLSTLDKSLTKLRTDYIDLWQLHAWDHAVPLEETLAATDTAVRAGKVRHVGVCNYTGWQTAKAATWKQLNGVAPLASCQLEYSLLERGIEREVVPAALDAGMAVLPWAPLGRGVLTGKYRGGVPADRENSRFFKWYVAPRIDDRSARIVEALAAAADELAVPLVAVALAWVRDRPGVAAPLVGARTVEQLRESLSPATLALELPAEIRRDLDAASAPNIGYPESGI</sequence>
<dbReference type="Pfam" id="PF00248">
    <property type="entry name" value="Aldo_ket_red"/>
    <property type="match status" value="1"/>
</dbReference>
<reference evidence="3" key="1">
    <citation type="submission" date="2017-12" db="EMBL/GenBank/DDBJ databases">
        <title>Sequencing the genomes of 1000 Actinobacteria strains.</title>
        <authorList>
            <person name="Klenk H.-P."/>
        </authorList>
    </citation>
    <scope>NUCLEOTIDE SEQUENCE [LARGE SCALE GENOMIC DNA]</scope>
    <source>
        <strain evidence="3">DSM 44228</strain>
    </source>
</reference>
<dbReference type="PANTHER" id="PTHR43364">
    <property type="entry name" value="NADH-SPECIFIC METHYLGLYOXAL REDUCTASE-RELATED"/>
    <property type="match status" value="1"/>
</dbReference>
<evidence type="ECO:0000256" key="1">
    <source>
        <dbReference type="ARBA" id="ARBA00023002"/>
    </source>
</evidence>
<feature type="domain" description="NADP-dependent oxidoreductase" evidence="2">
    <location>
        <begin position="16"/>
        <end position="296"/>
    </location>
</feature>
<comment type="caution">
    <text evidence="3">The sequence shown here is derived from an EMBL/GenBank/DDBJ whole genome shotgun (WGS) entry which is preliminary data.</text>
</comment>
<evidence type="ECO:0000259" key="2">
    <source>
        <dbReference type="Pfam" id="PF00248"/>
    </source>
</evidence>
<protein>
    <submittedName>
        <fullName evidence="3">Aryl-alcohol dehydrogenase-like predicted oxidoreductase</fullName>
    </submittedName>
</protein>
<dbReference type="AlphaFoldDB" id="A0A2N3Y148"/>
<keyword evidence="4" id="KW-1185">Reference proteome</keyword>
<keyword evidence="1" id="KW-0560">Oxidoreductase</keyword>
<dbReference type="InterPro" id="IPR023210">
    <property type="entry name" value="NADP_OxRdtase_dom"/>
</dbReference>
<dbReference type="Gene3D" id="3.20.20.100">
    <property type="entry name" value="NADP-dependent oxidoreductase domain"/>
    <property type="match status" value="1"/>
</dbReference>